<dbReference type="STRING" id="225164.V3ZYH7"/>
<dbReference type="Gene3D" id="2.60.120.10">
    <property type="entry name" value="Jelly Rolls"/>
    <property type="match status" value="2"/>
</dbReference>
<feature type="region of interest" description="Disordered" evidence="1">
    <location>
        <begin position="268"/>
        <end position="290"/>
    </location>
</feature>
<evidence type="ECO:0000313" key="4">
    <source>
        <dbReference type="Proteomes" id="UP000030746"/>
    </source>
</evidence>
<feature type="region of interest" description="Disordered" evidence="1">
    <location>
        <begin position="122"/>
        <end position="164"/>
    </location>
</feature>
<dbReference type="OrthoDB" id="166212at2759"/>
<organism evidence="3 4">
    <name type="scientific">Lottia gigantea</name>
    <name type="common">Giant owl limpet</name>
    <dbReference type="NCBI Taxonomy" id="225164"/>
    <lineage>
        <taxon>Eukaryota</taxon>
        <taxon>Metazoa</taxon>
        <taxon>Spiralia</taxon>
        <taxon>Lophotrochozoa</taxon>
        <taxon>Mollusca</taxon>
        <taxon>Gastropoda</taxon>
        <taxon>Patellogastropoda</taxon>
        <taxon>Lottioidea</taxon>
        <taxon>Lottiidae</taxon>
        <taxon>Lottia</taxon>
    </lineage>
</organism>
<dbReference type="HOGENOM" id="CLU_364592_0_0_1"/>
<feature type="compositionally biased region" description="Basic and acidic residues" evidence="1">
    <location>
        <begin position="268"/>
        <end position="282"/>
    </location>
</feature>
<accession>V3ZYH7</accession>
<name>V3ZYH7_LOTGI</name>
<dbReference type="PROSITE" id="PS00889">
    <property type="entry name" value="CNMP_BINDING_2"/>
    <property type="match status" value="1"/>
</dbReference>
<dbReference type="InterPro" id="IPR000595">
    <property type="entry name" value="cNMP-bd_dom"/>
</dbReference>
<dbReference type="AlphaFoldDB" id="V3ZYH7"/>
<evidence type="ECO:0000259" key="2">
    <source>
        <dbReference type="PROSITE" id="PS50042"/>
    </source>
</evidence>
<gene>
    <name evidence="3" type="ORF">LOTGIDRAFT_165029</name>
</gene>
<evidence type="ECO:0000313" key="3">
    <source>
        <dbReference type="EMBL" id="ESO89432.1"/>
    </source>
</evidence>
<proteinExistence type="predicted"/>
<dbReference type="InterPro" id="IPR014710">
    <property type="entry name" value="RmlC-like_jellyroll"/>
</dbReference>
<feature type="domain" description="Cyclic nucleotide-binding" evidence="2">
    <location>
        <begin position="402"/>
        <end position="554"/>
    </location>
</feature>
<dbReference type="CTD" id="20239894"/>
<feature type="compositionally biased region" description="Basic residues" evidence="1">
    <location>
        <begin position="136"/>
        <end position="152"/>
    </location>
</feature>
<evidence type="ECO:0000256" key="1">
    <source>
        <dbReference type="SAM" id="MobiDB-lite"/>
    </source>
</evidence>
<keyword evidence="4" id="KW-1185">Reference proteome</keyword>
<dbReference type="SMART" id="SM00100">
    <property type="entry name" value="cNMP"/>
    <property type="match status" value="1"/>
</dbReference>
<dbReference type="PROSITE" id="PS50042">
    <property type="entry name" value="CNMP_BINDING_3"/>
    <property type="match status" value="1"/>
</dbReference>
<dbReference type="RefSeq" id="XP_009059795.1">
    <property type="nucleotide sequence ID" value="XM_009061547.1"/>
</dbReference>
<dbReference type="KEGG" id="lgi:LOTGIDRAFT_165029"/>
<dbReference type="Pfam" id="PF00027">
    <property type="entry name" value="cNMP_binding"/>
    <property type="match status" value="1"/>
</dbReference>
<dbReference type="EMBL" id="KB202591">
    <property type="protein sequence ID" value="ESO89432.1"/>
    <property type="molecule type" value="Genomic_DNA"/>
</dbReference>
<dbReference type="CDD" id="cd00038">
    <property type="entry name" value="CAP_ED"/>
    <property type="match status" value="1"/>
</dbReference>
<dbReference type="InterPro" id="IPR018490">
    <property type="entry name" value="cNMP-bd_dom_sf"/>
</dbReference>
<reference evidence="3 4" key="1">
    <citation type="journal article" date="2013" name="Nature">
        <title>Insights into bilaterian evolution from three spiralian genomes.</title>
        <authorList>
            <person name="Simakov O."/>
            <person name="Marletaz F."/>
            <person name="Cho S.J."/>
            <person name="Edsinger-Gonzales E."/>
            <person name="Havlak P."/>
            <person name="Hellsten U."/>
            <person name="Kuo D.H."/>
            <person name="Larsson T."/>
            <person name="Lv J."/>
            <person name="Arendt D."/>
            <person name="Savage R."/>
            <person name="Osoegawa K."/>
            <person name="de Jong P."/>
            <person name="Grimwood J."/>
            <person name="Chapman J.A."/>
            <person name="Shapiro H."/>
            <person name="Aerts A."/>
            <person name="Otillar R.P."/>
            <person name="Terry A.Y."/>
            <person name="Boore J.L."/>
            <person name="Grigoriev I.V."/>
            <person name="Lindberg D.R."/>
            <person name="Seaver E.C."/>
            <person name="Weisblat D.A."/>
            <person name="Putnam N.H."/>
            <person name="Rokhsar D.S."/>
        </authorList>
    </citation>
    <scope>NUCLEOTIDE SEQUENCE [LARGE SCALE GENOMIC DNA]</scope>
</reference>
<dbReference type="PANTHER" id="PTHR23011">
    <property type="entry name" value="CYCLIC NUCLEOTIDE-BINDING DOMAIN CONTAINING PROTEIN"/>
    <property type="match status" value="1"/>
</dbReference>
<dbReference type="PANTHER" id="PTHR23011:SF28">
    <property type="entry name" value="CYCLIC NUCLEOTIDE-BINDING DOMAIN CONTAINING PROTEIN"/>
    <property type="match status" value="1"/>
</dbReference>
<dbReference type="InterPro" id="IPR018488">
    <property type="entry name" value="cNMP-bd_CS"/>
</dbReference>
<feature type="compositionally biased region" description="Polar residues" evidence="1">
    <location>
        <begin position="123"/>
        <end position="135"/>
    </location>
</feature>
<dbReference type="SUPFAM" id="SSF51206">
    <property type="entry name" value="cAMP-binding domain-like"/>
    <property type="match status" value="2"/>
</dbReference>
<dbReference type="GeneID" id="20239894"/>
<dbReference type="Proteomes" id="UP000030746">
    <property type="component" value="Unassembled WGS sequence"/>
</dbReference>
<protein>
    <recommendedName>
        <fullName evidence="2">Cyclic nucleotide-binding domain-containing protein</fullName>
    </recommendedName>
</protein>
<sequence length="766" mass="89107">MSLTDKELQDAKNNIYKRLDDWVEEAKKKDQRYENGIQRLVSKFPTAMVRYRTKAQDGCHFIPVTKSYEERLRSIFINSMSCVPPVIGECRRHYPSDPQAYVPVSFSEEKYLPPLFLERRNTTSDNTIGTTSRQGNRSKSRQQNSRKCRHKESRQGARGVDSKTGLEFLAGTSPISPYDDYDANEKIHEIQDIFLRVPCHYFKSPGSGKNDDEADDTMAEEINKLNLSMFEAKFRQGVHIWKSKMKHKPGDPIKSSVGLKIEENPVQIEKEKRKSIGKDGKLREKRQQRKASRLRRMTILEEKYIKIRATPFRRFCRMIYHIVALFRVTSRQLKKEEKKNTVFERVGTDGELLTFDPQDYRSASKTYGGLTRMARIALAKRQNERNDVDIMVLLEVINRMPFFQKYSMSIKRDLAKCLDYDKIDAGRVVIRQDHPGFRMYFVSSGCLGVRMQMMDPRTVTQCVLFCPFVRMGFVDTNCTLLGFILGEKIVRQIKEFTPGCYFGELALMRNIKRTATVYCKTNCELLSMTKDSFNKVLRDAWDYLRAERLEILKQSVYFQTWEPQQLEGLADVTELCDYPDNCTITGDHPGLSEYVYFITKGNCVVVRRIQMIRQKSPHLESTLHLPEDACGPSFFRKNYGRYWRKQTHEYRFATMFILQTGDYFGVGENLTNTFVISKGKAQCLRVNSVQFEIQTHTEDLVKMAEVREPMLVSNQYLYSTLMATKAWNKYKKELVEEIASKRKVPTTTKMEDVPLSIRVAPQVLPN</sequence>